<dbReference type="AlphaFoldDB" id="A0A3A8PG04"/>
<name>A0A3A8PG04_9BACT</name>
<accession>A0A3A8PG04</accession>
<feature type="non-terminal residue" evidence="1">
    <location>
        <position position="1"/>
    </location>
</feature>
<organism evidence="1 2">
    <name type="scientific">Corallococcus llansteffanensis</name>
    <dbReference type="NCBI Taxonomy" id="2316731"/>
    <lineage>
        <taxon>Bacteria</taxon>
        <taxon>Pseudomonadati</taxon>
        <taxon>Myxococcota</taxon>
        <taxon>Myxococcia</taxon>
        <taxon>Myxococcales</taxon>
        <taxon>Cystobacterineae</taxon>
        <taxon>Myxococcaceae</taxon>
        <taxon>Corallococcus</taxon>
    </lineage>
</organism>
<dbReference type="Proteomes" id="UP000272888">
    <property type="component" value="Unassembled WGS sequence"/>
</dbReference>
<gene>
    <name evidence="1" type="ORF">D7V93_24255</name>
</gene>
<evidence type="ECO:0000313" key="1">
    <source>
        <dbReference type="EMBL" id="RKH54939.1"/>
    </source>
</evidence>
<dbReference type="EMBL" id="RAWB01000277">
    <property type="protein sequence ID" value="RKH54939.1"/>
    <property type="molecule type" value="Genomic_DNA"/>
</dbReference>
<evidence type="ECO:0000313" key="2">
    <source>
        <dbReference type="Proteomes" id="UP000272888"/>
    </source>
</evidence>
<sequence>LWLTTGDALLWRQTGTTSPWTPSLYLLEDFASPQVQLRAISVGFFGFSPLGGGSSALDFRVEWRTAHEPLPAGTLRPVSRGATCVPSIPEGCPWTDGRLETVALSNPKTDPRVYGLTVTLPQPTRPRHAVVRGLRHAHGYEGKEWLVLEGSLDGEHWQLLNRTVLRDMDSRTRAVNAVLHNPYGDLAPQDSPYGDAPILLGDEEPVFIELPLSDAEPARYVRLSVELLDFEGSTSPGALMKLAEFSVFE</sequence>
<reference evidence="2" key="1">
    <citation type="submission" date="2018-09" db="EMBL/GenBank/DDBJ databases">
        <authorList>
            <person name="Livingstone P.G."/>
            <person name="Whitworth D.E."/>
        </authorList>
    </citation>
    <scope>NUCLEOTIDE SEQUENCE [LARGE SCALE GENOMIC DNA]</scope>
    <source>
        <strain evidence="2">CA051B</strain>
    </source>
</reference>
<comment type="caution">
    <text evidence="1">The sequence shown here is derived from an EMBL/GenBank/DDBJ whole genome shotgun (WGS) entry which is preliminary data.</text>
</comment>
<protein>
    <submittedName>
        <fullName evidence="1">Uncharacterized protein</fullName>
    </submittedName>
</protein>
<proteinExistence type="predicted"/>
<keyword evidence="2" id="KW-1185">Reference proteome</keyword>